<keyword evidence="1" id="KW-0732">Signal</keyword>
<feature type="signal peptide" evidence="1">
    <location>
        <begin position="1"/>
        <end position="22"/>
    </location>
</feature>
<keyword evidence="3" id="KW-1185">Reference proteome</keyword>
<feature type="chain" id="PRO_5024458309" evidence="1">
    <location>
        <begin position="23"/>
        <end position="115"/>
    </location>
</feature>
<evidence type="ECO:0000256" key="1">
    <source>
        <dbReference type="SAM" id="SignalP"/>
    </source>
</evidence>
<organism evidence="2 3">
    <name type="scientific">Maribacter algarum</name>
    <name type="common">ex Zhang et al. 2020</name>
    <dbReference type="NCBI Taxonomy" id="2578118"/>
    <lineage>
        <taxon>Bacteria</taxon>
        <taxon>Pseudomonadati</taxon>
        <taxon>Bacteroidota</taxon>
        <taxon>Flavobacteriia</taxon>
        <taxon>Flavobacteriales</taxon>
        <taxon>Flavobacteriaceae</taxon>
        <taxon>Maribacter</taxon>
    </lineage>
</organism>
<dbReference type="EMBL" id="VATY01000001">
    <property type="protein sequence ID" value="TMM58752.1"/>
    <property type="molecule type" value="Genomic_DNA"/>
</dbReference>
<protein>
    <submittedName>
        <fullName evidence="2">Uncharacterized protein</fullName>
    </submittedName>
</protein>
<sequence>MKTNFFLIGIFLLFLLTNLSCDVDEIIDELDGNCDEAWTVQVKPELDALNKAASIFQNDPTIPTCESFRAAALNYVEAMEEVEACVLGEQRQAFDTALEDAKAELQKGSCAELIN</sequence>
<proteinExistence type="predicted"/>
<evidence type="ECO:0000313" key="3">
    <source>
        <dbReference type="Proteomes" id="UP000310314"/>
    </source>
</evidence>
<dbReference type="OrthoDB" id="1440001at2"/>
<name>A0A5S3PWZ6_9FLAO</name>
<accession>A0A5S3PWZ6</accession>
<reference evidence="2 3" key="1">
    <citation type="submission" date="2019-05" db="EMBL/GenBank/DDBJ databases">
        <authorList>
            <person name="Zhang J.-Y."/>
            <person name="Feg X."/>
            <person name="Du Z.-J."/>
        </authorList>
    </citation>
    <scope>NUCLEOTIDE SEQUENCE [LARGE SCALE GENOMIC DNA]</scope>
    <source>
        <strain evidence="2 3">RZ26</strain>
    </source>
</reference>
<dbReference type="RefSeq" id="WP_138656685.1">
    <property type="nucleotide sequence ID" value="NZ_VATY01000001.1"/>
</dbReference>
<gene>
    <name evidence="2" type="ORF">FEE95_04790</name>
</gene>
<evidence type="ECO:0000313" key="2">
    <source>
        <dbReference type="EMBL" id="TMM58752.1"/>
    </source>
</evidence>
<dbReference type="Proteomes" id="UP000310314">
    <property type="component" value="Unassembled WGS sequence"/>
</dbReference>
<comment type="caution">
    <text evidence="2">The sequence shown here is derived from an EMBL/GenBank/DDBJ whole genome shotgun (WGS) entry which is preliminary data.</text>
</comment>
<dbReference type="AlphaFoldDB" id="A0A5S3PWZ6"/>